<keyword evidence="5" id="KW-0479">Metal-binding</keyword>
<dbReference type="Gene3D" id="3.20.20.105">
    <property type="entry name" value="Queuine tRNA-ribosyltransferase-like"/>
    <property type="match status" value="1"/>
</dbReference>
<comment type="pathway">
    <text evidence="5">tRNA modification; tRNA-queuosine biosynthesis.</text>
</comment>
<feature type="domain" description="tRNA-guanine(15) transglycosylase-like" evidence="6">
    <location>
        <begin position="10"/>
        <end position="373"/>
    </location>
</feature>
<feature type="binding site" evidence="5">
    <location>
        <position position="194"/>
    </location>
    <ligand>
        <name>substrate</name>
    </ligand>
</feature>
<comment type="similarity">
    <text evidence="5">Belongs to the queuine tRNA-ribosyltransferase family.</text>
</comment>
<keyword evidence="5" id="KW-0862">Zinc</keyword>
<dbReference type="InterPro" id="IPR002616">
    <property type="entry name" value="tRNA_ribo_trans-like"/>
</dbReference>
<dbReference type="SUPFAM" id="SSF51713">
    <property type="entry name" value="tRNA-guanine transglycosylase"/>
    <property type="match status" value="1"/>
</dbReference>
<evidence type="ECO:0000313" key="8">
    <source>
        <dbReference type="Proteomes" id="UP001623660"/>
    </source>
</evidence>
<feature type="region of interest" description="RNA binding" evidence="5">
    <location>
        <begin position="252"/>
        <end position="258"/>
    </location>
</feature>
<comment type="subunit">
    <text evidence="5">Homodimer. Within each dimer, one monomer is responsible for RNA recognition and catalysis, while the other monomer binds to the replacement base PreQ1.</text>
</comment>
<dbReference type="InterPro" id="IPR036511">
    <property type="entry name" value="TGT-like_sf"/>
</dbReference>
<dbReference type="HAMAP" id="MF_00168">
    <property type="entry name" value="Q_tRNA_Tgt"/>
    <property type="match status" value="1"/>
</dbReference>
<dbReference type="PANTHER" id="PTHR46499:SF1">
    <property type="entry name" value="QUEUINE TRNA-RIBOSYLTRANSFERASE"/>
    <property type="match status" value="1"/>
</dbReference>
<comment type="function">
    <text evidence="5">Catalyzes the base-exchange of a guanine (G) residue with the queuine precursor 7-aminomethyl-7-deazaguanine (PreQ1) at position 34 (anticodon wobble position) in tRNAs with GU(N) anticodons (tRNA-Asp, -Asn, -His and -Tyr). Catalysis occurs through a double-displacement mechanism. The nucleophile active site attacks the C1' of nucleotide 34 to detach the guanine base from the RNA, forming a covalent enzyme-RNA intermediate. The proton acceptor active site deprotonates the incoming PreQ1, allowing a nucleophilic attack on the C1' of the ribose to form the product. After dissociation, two additional enzymatic reactions on the tRNA convert PreQ1 to queuine (Q), resulting in the hypermodified nucleoside queuosine (7-(((4,5-cis-dihydroxy-2-cyclopenten-1-yl)amino)methyl)-7-deazaguanosine).</text>
</comment>
<reference evidence="7 8" key="1">
    <citation type="submission" date="2024-11" db="EMBL/GenBank/DDBJ databases">
        <authorList>
            <person name="Heng Y.C."/>
            <person name="Lim A.C.H."/>
            <person name="Lee J.K.Y."/>
            <person name="Kittelmann S."/>
        </authorList>
    </citation>
    <scope>NUCLEOTIDE SEQUENCE [LARGE SCALE GENOMIC DNA]</scope>
    <source>
        <strain evidence="7 8">WILCCON 0269</strain>
    </source>
</reference>
<keyword evidence="3 5" id="KW-0819">tRNA processing</keyword>
<keyword evidence="4 5" id="KW-0671">Queuosine biosynthesis</keyword>
<comment type="catalytic activity">
    <reaction evidence="5">
        <text>7-aminomethyl-7-carbaguanine + guanosine(34) in tRNA = 7-aminomethyl-7-carbaguanosine(34) in tRNA + guanine</text>
        <dbReference type="Rhea" id="RHEA:24104"/>
        <dbReference type="Rhea" id="RHEA-COMP:10341"/>
        <dbReference type="Rhea" id="RHEA-COMP:10342"/>
        <dbReference type="ChEBI" id="CHEBI:16235"/>
        <dbReference type="ChEBI" id="CHEBI:58703"/>
        <dbReference type="ChEBI" id="CHEBI:74269"/>
        <dbReference type="ChEBI" id="CHEBI:82833"/>
        <dbReference type="EC" id="2.4.2.29"/>
    </reaction>
</comment>
<protein>
    <recommendedName>
        <fullName evidence="5">Queuine tRNA-ribosyltransferase</fullName>
        <ecNumber evidence="5">2.4.2.29</ecNumber>
    </recommendedName>
    <alternativeName>
        <fullName evidence="5">Guanine insertion enzyme</fullName>
    </alternativeName>
    <alternativeName>
        <fullName evidence="5">tRNA-guanine transglycosylase</fullName>
    </alternativeName>
</protein>
<proteinExistence type="inferred from homology"/>
<evidence type="ECO:0000256" key="1">
    <source>
        <dbReference type="ARBA" id="ARBA00022676"/>
    </source>
</evidence>
<name>A0ABW8SGU6_9CLOT</name>
<feature type="binding site" evidence="5">
    <location>
        <position position="143"/>
    </location>
    <ligand>
        <name>substrate</name>
    </ligand>
</feature>
<dbReference type="InterPro" id="IPR004803">
    <property type="entry name" value="TGT"/>
</dbReference>
<organism evidence="7 8">
    <name type="scientific">Candidatus Clostridium eludens</name>
    <dbReference type="NCBI Taxonomy" id="3381663"/>
    <lineage>
        <taxon>Bacteria</taxon>
        <taxon>Bacillati</taxon>
        <taxon>Bacillota</taxon>
        <taxon>Clostridia</taxon>
        <taxon>Eubacteriales</taxon>
        <taxon>Clostridiaceae</taxon>
        <taxon>Clostridium</taxon>
    </lineage>
</organism>
<keyword evidence="1 5" id="KW-0328">Glycosyltransferase</keyword>
<dbReference type="GO" id="GO:0016757">
    <property type="term" value="F:glycosyltransferase activity"/>
    <property type="evidence" value="ECO:0007669"/>
    <property type="project" value="UniProtKB-KW"/>
</dbReference>
<dbReference type="PANTHER" id="PTHR46499">
    <property type="entry name" value="QUEUINE TRNA-RIBOSYLTRANSFERASE"/>
    <property type="match status" value="1"/>
</dbReference>
<feature type="binding site" evidence="5">
    <location>
        <position position="340"/>
    </location>
    <ligand>
        <name>Zn(2+)</name>
        <dbReference type="ChEBI" id="CHEBI:29105"/>
    </ligand>
</feature>
<accession>A0ABW8SGU6</accession>
<feature type="active site" description="Nucleophile" evidence="5">
    <location>
        <position position="271"/>
    </location>
</feature>
<comment type="cofactor">
    <cofactor evidence="5">
        <name>Zn(2+)</name>
        <dbReference type="ChEBI" id="CHEBI:29105"/>
    </cofactor>
    <text evidence="5">Binds 1 zinc ion per subunit.</text>
</comment>
<evidence type="ECO:0000256" key="5">
    <source>
        <dbReference type="HAMAP-Rule" id="MF_00168"/>
    </source>
</evidence>
<dbReference type="EC" id="2.4.2.29" evidence="5"/>
<feature type="binding site" evidence="5">
    <location>
        <position position="309"/>
    </location>
    <ligand>
        <name>Zn(2+)</name>
        <dbReference type="ChEBI" id="CHEBI:29105"/>
    </ligand>
</feature>
<keyword evidence="8" id="KW-1185">Reference proteome</keyword>
<evidence type="ECO:0000259" key="6">
    <source>
        <dbReference type="Pfam" id="PF01702"/>
    </source>
</evidence>
<dbReference type="InterPro" id="IPR050076">
    <property type="entry name" value="ArchSynthase1/Queuine_TRR"/>
</dbReference>
<comment type="caution">
    <text evidence="7">The sequence shown here is derived from an EMBL/GenBank/DDBJ whole genome shotgun (WGS) entry which is preliminary data.</text>
</comment>
<dbReference type="NCBIfam" id="TIGR00449">
    <property type="entry name" value="tgt_general"/>
    <property type="match status" value="1"/>
</dbReference>
<evidence type="ECO:0000313" key="7">
    <source>
        <dbReference type="EMBL" id="MFL0194394.1"/>
    </source>
</evidence>
<evidence type="ECO:0000256" key="2">
    <source>
        <dbReference type="ARBA" id="ARBA00022679"/>
    </source>
</evidence>
<dbReference type="Pfam" id="PF01702">
    <property type="entry name" value="TGT"/>
    <property type="match status" value="1"/>
</dbReference>
<evidence type="ECO:0000256" key="4">
    <source>
        <dbReference type="ARBA" id="ARBA00022785"/>
    </source>
</evidence>
<gene>
    <name evidence="5 7" type="primary">tgt</name>
    <name evidence="7" type="ORF">ACJDU8_02210</name>
</gene>
<sequence>MYKLLKKDGNARRGEFNTPHGVVQTPVFMNVGTLAAIKGAVSTVDLKEIGCQIELSNTYHLSLRPGDEIIRKLGGLHKFMNWDRPILTDSGGFQVFSLSSIRKIKEEGVYFNSHIDGRKIFMGPEESMKIQSNLASTVAMAFDECVENPSPKDYIEDSVRRTTRWLKRCKAELDRLNSLPHTINKEQMLFGINQGGVYDNIRVEHAKVISAMDLDGYAIGGLAVGETHEEMYRILEKVIPNLPQHKPIYLMGVGTPANILEAVERGVDFFDCVLPSRNGRHSHVFTSSGVINLLNAKYQLDDTAIDSGCNCPTCTNYSRAYIRHLFKAKEMLAMRLCVIHNLYFYNNLMKEIRDSIDEGCFSQYKNKKLKEWNEIA</sequence>
<dbReference type="NCBIfam" id="TIGR00430">
    <property type="entry name" value="Q_tRNA_tgt"/>
    <property type="match status" value="1"/>
</dbReference>
<feature type="active site" description="Proton acceptor" evidence="5">
    <location>
        <position position="89"/>
    </location>
</feature>
<dbReference type="Proteomes" id="UP001623660">
    <property type="component" value="Unassembled WGS sequence"/>
</dbReference>
<feature type="binding site" evidence="5">
    <location>
        <begin position="89"/>
        <end position="93"/>
    </location>
    <ligand>
        <name>substrate</name>
    </ligand>
</feature>
<keyword evidence="2 5" id="KW-0808">Transferase</keyword>
<feature type="binding site" evidence="5">
    <location>
        <position position="221"/>
    </location>
    <ligand>
        <name>substrate</name>
    </ligand>
</feature>
<evidence type="ECO:0000256" key="3">
    <source>
        <dbReference type="ARBA" id="ARBA00022694"/>
    </source>
</evidence>
<comment type="caution">
    <text evidence="5">Lacks conserved residue(s) required for the propagation of feature annotation.</text>
</comment>
<feature type="binding site" evidence="5">
    <location>
        <position position="314"/>
    </location>
    <ligand>
        <name>Zn(2+)</name>
        <dbReference type="ChEBI" id="CHEBI:29105"/>
    </ligand>
</feature>
<dbReference type="RefSeq" id="WP_406790514.1">
    <property type="nucleotide sequence ID" value="NZ_JBJHZX010000002.1"/>
</dbReference>
<feature type="binding site" evidence="5">
    <location>
        <position position="311"/>
    </location>
    <ligand>
        <name>Zn(2+)</name>
        <dbReference type="ChEBI" id="CHEBI:29105"/>
    </ligand>
</feature>
<dbReference type="EMBL" id="JBJHZX010000002">
    <property type="protein sequence ID" value="MFL0194394.1"/>
    <property type="molecule type" value="Genomic_DNA"/>
</dbReference>